<feature type="domain" description="HTH tetR-type" evidence="3">
    <location>
        <begin position="16"/>
        <end position="76"/>
    </location>
</feature>
<dbReference type="RefSeq" id="WP_075119480.1">
    <property type="nucleotide sequence ID" value="NZ_MSCT01000010.1"/>
</dbReference>
<sequence length="207" mass="23319">MDSLELLERCYPGRRAELKRVILQQALACFNEQGIEATTIEMIRAACDTSVGAIYHHFGNKEGLVAALFFAALDDQAGLRERYLAAAATLEQGVRALVHSYVDWVDAQPEWARFQFQARYALAKGPFGEELASRNKARNRLLREWLARHIQGEAWQQVPVELLPSLIVGQAESYCRSWLSGRVRSRPATYREQLANAAWHSICASQG</sequence>
<dbReference type="PANTHER" id="PTHR30055:SF187">
    <property type="entry name" value="TRANSCRIPTIONAL REGULATORY PROTEIN"/>
    <property type="match status" value="1"/>
</dbReference>
<dbReference type="GO" id="GO:0003700">
    <property type="term" value="F:DNA-binding transcription factor activity"/>
    <property type="evidence" value="ECO:0007669"/>
    <property type="project" value="TreeGrafter"/>
</dbReference>
<dbReference type="Gene3D" id="1.10.357.10">
    <property type="entry name" value="Tetracycline Repressor, domain 2"/>
    <property type="match status" value="1"/>
</dbReference>
<accession>A0A1Q8EQ67</accession>
<dbReference type="SUPFAM" id="SSF46689">
    <property type="entry name" value="Homeodomain-like"/>
    <property type="match status" value="1"/>
</dbReference>
<dbReference type="PRINTS" id="PR00455">
    <property type="entry name" value="HTHTETR"/>
</dbReference>
<gene>
    <name evidence="4" type="ORF">BTN82_12805</name>
</gene>
<keyword evidence="1 2" id="KW-0238">DNA-binding</keyword>
<dbReference type="InterPro" id="IPR009057">
    <property type="entry name" value="Homeodomain-like_sf"/>
</dbReference>
<dbReference type="GO" id="GO:0000976">
    <property type="term" value="F:transcription cis-regulatory region binding"/>
    <property type="evidence" value="ECO:0007669"/>
    <property type="project" value="TreeGrafter"/>
</dbReference>
<dbReference type="PROSITE" id="PS50977">
    <property type="entry name" value="HTH_TETR_2"/>
    <property type="match status" value="1"/>
</dbReference>
<dbReference type="AlphaFoldDB" id="A0A1Q8EQ67"/>
<dbReference type="Pfam" id="PF00440">
    <property type="entry name" value="TetR_N"/>
    <property type="match status" value="1"/>
</dbReference>
<reference evidence="4 5" key="1">
    <citation type="submission" date="2016-12" db="EMBL/GenBank/DDBJ databases">
        <authorList>
            <person name="Song W.-J."/>
            <person name="Kurnit D.M."/>
        </authorList>
    </citation>
    <scope>NUCLEOTIDE SEQUENCE [LARGE SCALE GENOMIC DNA]</scope>
    <source>
        <strain evidence="4 5">PCL1601</strain>
    </source>
</reference>
<dbReference type="OrthoDB" id="5816932at2"/>
<name>A0A1Q8EQ67_9PSED</name>
<dbReference type="InterPro" id="IPR050109">
    <property type="entry name" value="HTH-type_TetR-like_transc_reg"/>
</dbReference>
<dbReference type="PANTHER" id="PTHR30055">
    <property type="entry name" value="HTH-TYPE TRANSCRIPTIONAL REGULATOR RUTR"/>
    <property type="match status" value="1"/>
</dbReference>
<evidence type="ECO:0000256" key="2">
    <source>
        <dbReference type="PROSITE-ProRule" id="PRU00335"/>
    </source>
</evidence>
<comment type="caution">
    <text evidence="4">The sequence shown here is derived from an EMBL/GenBank/DDBJ whole genome shotgun (WGS) entry which is preliminary data.</text>
</comment>
<evidence type="ECO:0000313" key="4">
    <source>
        <dbReference type="EMBL" id="OLF53934.1"/>
    </source>
</evidence>
<feature type="DNA-binding region" description="H-T-H motif" evidence="2">
    <location>
        <begin position="39"/>
        <end position="58"/>
    </location>
</feature>
<dbReference type="SUPFAM" id="SSF48498">
    <property type="entry name" value="Tetracyclin repressor-like, C-terminal domain"/>
    <property type="match status" value="1"/>
</dbReference>
<evidence type="ECO:0000259" key="3">
    <source>
        <dbReference type="PROSITE" id="PS50977"/>
    </source>
</evidence>
<dbReference type="Proteomes" id="UP000185578">
    <property type="component" value="Unassembled WGS sequence"/>
</dbReference>
<protein>
    <submittedName>
        <fullName evidence="4">TetR family transcriptional regulator</fullName>
    </submittedName>
</protein>
<organism evidence="4 5">
    <name type="scientific">Pseudomonas chlororaphis</name>
    <dbReference type="NCBI Taxonomy" id="587753"/>
    <lineage>
        <taxon>Bacteria</taxon>
        <taxon>Pseudomonadati</taxon>
        <taxon>Pseudomonadota</taxon>
        <taxon>Gammaproteobacteria</taxon>
        <taxon>Pseudomonadales</taxon>
        <taxon>Pseudomonadaceae</taxon>
        <taxon>Pseudomonas</taxon>
    </lineage>
</organism>
<dbReference type="EMBL" id="MSCT01000010">
    <property type="protein sequence ID" value="OLF53934.1"/>
    <property type="molecule type" value="Genomic_DNA"/>
</dbReference>
<dbReference type="InterPro" id="IPR036271">
    <property type="entry name" value="Tet_transcr_reg_TetR-rel_C_sf"/>
</dbReference>
<evidence type="ECO:0000256" key="1">
    <source>
        <dbReference type="ARBA" id="ARBA00023125"/>
    </source>
</evidence>
<proteinExistence type="predicted"/>
<evidence type="ECO:0000313" key="5">
    <source>
        <dbReference type="Proteomes" id="UP000185578"/>
    </source>
</evidence>
<dbReference type="InterPro" id="IPR001647">
    <property type="entry name" value="HTH_TetR"/>
</dbReference>